<dbReference type="Pfam" id="PF13400">
    <property type="entry name" value="Tad"/>
    <property type="match status" value="1"/>
</dbReference>
<feature type="domain" description="Putative Flp pilus-assembly TadG-like N-terminal" evidence="3">
    <location>
        <begin position="19"/>
        <end position="61"/>
    </location>
</feature>
<protein>
    <submittedName>
        <fullName evidence="4">TadE/TadG family type IV pilus assembly protein</fullName>
    </submittedName>
</protein>
<feature type="region of interest" description="Disordered" evidence="1">
    <location>
        <begin position="366"/>
        <end position="385"/>
    </location>
</feature>
<keyword evidence="2" id="KW-0472">Membrane</keyword>
<organism evidence="4">
    <name type="scientific">Bradyrhizobium sp. LLZ17</name>
    <dbReference type="NCBI Taxonomy" id="3239388"/>
    <lineage>
        <taxon>Bacteria</taxon>
        <taxon>Pseudomonadati</taxon>
        <taxon>Pseudomonadota</taxon>
        <taxon>Alphaproteobacteria</taxon>
        <taxon>Hyphomicrobiales</taxon>
        <taxon>Nitrobacteraceae</taxon>
        <taxon>Bradyrhizobium</taxon>
    </lineage>
</organism>
<evidence type="ECO:0000313" key="4">
    <source>
        <dbReference type="EMBL" id="XDV59553.1"/>
    </source>
</evidence>
<feature type="transmembrane region" description="Helical" evidence="2">
    <location>
        <begin position="20"/>
        <end position="39"/>
    </location>
</feature>
<gene>
    <name evidence="4" type="ORF">AB8Z38_09310</name>
</gene>
<name>A0AB39XNZ4_9BRAD</name>
<keyword evidence="2" id="KW-1133">Transmembrane helix</keyword>
<sequence length="542" mass="56888">MKIMLRAGLYRFARDRKANVAVIFALVMVPTVFLLGMALDYTHTQHMKVNLDSAADAAAVATITSAMMQQSPQAAQTAAKNVFNITANGLVSNNNLPAQPTLTVAVNCSRPDATTGYCTYPACPGTNSVYSDPKNSNNQIVRNVQVCYNAAANNSFPSLLRQASWPFAGQSSARNQSAPNINFYLLLDDSPSMGIGATPNDISNLIAATKNQSVANSANCGFACHEAYPCADRGANPAPTSSQNQGATSSNCRTLDNLAVARNNNITLRIDLVTQAVQSLMNTAYSISNANRNTYGVAIYTFDTALNNSPTTGGSAPIFAPSGKPGVVQTPLTPSTTTSYTVAQMQNAASSIQLMAVGHAGCQSTSSSAKTEASSSPCISGDRDDTDTNIEGALTSLNSLMPVPGNGTNSPSDTPQEVVFLVTDGVDDSTGISSCSQPTVTTGGGYTRCQQPIDTTICTTIKNKNIRIAVLYTEYVPLSTNSWYNTHIAPFNAQAPSTSQIAANLKSCASPGLFTDVQNGGNISDALQKLFLQVASDPRLTQ</sequence>
<accession>A0AB39XNZ4</accession>
<evidence type="ECO:0000259" key="3">
    <source>
        <dbReference type="Pfam" id="PF13400"/>
    </source>
</evidence>
<keyword evidence="2" id="KW-0812">Transmembrane</keyword>
<dbReference type="RefSeq" id="WP_369724460.1">
    <property type="nucleotide sequence ID" value="NZ_CP165734.1"/>
</dbReference>
<proteinExistence type="predicted"/>
<dbReference type="EMBL" id="CP165734">
    <property type="protein sequence ID" value="XDV59553.1"/>
    <property type="molecule type" value="Genomic_DNA"/>
</dbReference>
<reference evidence="4" key="1">
    <citation type="submission" date="2024-08" db="EMBL/GenBank/DDBJ databases">
        <authorList>
            <person name="Chaddad Z."/>
            <person name="Lamrabet M."/>
            <person name="Bouhnik O."/>
            <person name="Alami S."/>
            <person name="Wipf D."/>
            <person name="Courty P.E."/>
            <person name="Missbah El Idrissi M."/>
        </authorList>
    </citation>
    <scope>NUCLEOTIDE SEQUENCE</scope>
    <source>
        <strain evidence="4">LLZ17</strain>
    </source>
</reference>
<evidence type="ECO:0000256" key="2">
    <source>
        <dbReference type="SAM" id="Phobius"/>
    </source>
</evidence>
<evidence type="ECO:0000256" key="1">
    <source>
        <dbReference type="SAM" id="MobiDB-lite"/>
    </source>
</evidence>
<dbReference type="InterPro" id="IPR028087">
    <property type="entry name" value="Tad_N"/>
</dbReference>
<feature type="compositionally biased region" description="Low complexity" evidence="1">
    <location>
        <begin position="366"/>
        <end position="376"/>
    </location>
</feature>
<dbReference type="AlphaFoldDB" id="A0AB39XNZ4"/>